<dbReference type="PANTHER" id="PTHR21301:SF10">
    <property type="entry name" value="REVERSE TRANSCRIPTASE DOMAIN-CONTAINING PROTEIN"/>
    <property type="match status" value="1"/>
</dbReference>
<name>A0A183AAC7_9TREM</name>
<keyword evidence="2" id="KW-1185">Reference proteome</keyword>
<dbReference type="WBParaSite" id="ECPE_0000391901-mRNA-1">
    <property type="protein sequence ID" value="ECPE_0000391901-mRNA-1"/>
    <property type="gene ID" value="ECPE_0000391901"/>
</dbReference>
<dbReference type="OrthoDB" id="6782675at2759"/>
<dbReference type="EMBL" id="UZAN01040807">
    <property type="protein sequence ID" value="VDP70996.1"/>
    <property type="molecule type" value="Genomic_DNA"/>
</dbReference>
<reference evidence="1 2" key="2">
    <citation type="submission" date="2018-11" db="EMBL/GenBank/DDBJ databases">
        <authorList>
            <consortium name="Pathogen Informatics"/>
        </authorList>
    </citation>
    <scope>NUCLEOTIDE SEQUENCE [LARGE SCALE GENOMIC DNA]</scope>
    <source>
        <strain evidence="1 2">Egypt</strain>
    </source>
</reference>
<evidence type="ECO:0000313" key="3">
    <source>
        <dbReference type="WBParaSite" id="ECPE_0000391901-mRNA-1"/>
    </source>
</evidence>
<organism evidence="3">
    <name type="scientific">Echinostoma caproni</name>
    <dbReference type="NCBI Taxonomy" id="27848"/>
    <lineage>
        <taxon>Eukaryota</taxon>
        <taxon>Metazoa</taxon>
        <taxon>Spiralia</taxon>
        <taxon>Lophotrochozoa</taxon>
        <taxon>Platyhelminthes</taxon>
        <taxon>Trematoda</taxon>
        <taxon>Digenea</taxon>
        <taxon>Plagiorchiida</taxon>
        <taxon>Echinostomata</taxon>
        <taxon>Echinostomatoidea</taxon>
        <taxon>Echinostomatidae</taxon>
        <taxon>Echinostoma</taxon>
    </lineage>
</organism>
<evidence type="ECO:0000313" key="1">
    <source>
        <dbReference type="EMBL" id="VDP70996.1"/>
    </source>
</evidence>
<dbReference type="PANTHER" id="PTHR21301">
    <property type="entry name" value="REVERSE TRANSCRIPTASE"/>
    <property type="match status" value="1"/>
</dbReference>
<gene>
    <name evidence="1" type="ORF">ECPE_LOCUS3912</name>
</gene>
<dbReference type="AlphaFoldDB" id="A0A183AAC7"/>
<dbReference type="Proteomes" id="UP000272942">
    <property type="component" value="Unassembled WGS sequence"/>
</dbReference>
<accession>A0A183AAC7</accession>
<evidence type="ECO:0000313" key="2">
    <source>
        <dbReference type="Proteomes" id="UP000272942"/>
    </source>
</evidence>
<reference evidence="3" key="1">
    <citation type="submission" date="2016-06" db="UniProtKB">
        <authorList>
            <consortium name="WormBaseParasite"/>
        </authorList>
    </citation>
    <scope>IDENTIFICATION</scope>
</reference>
<proteinExistence type="predicted"/>
<sequence>MPKATSKDAESWIKAKLVDLESQYRITPSRQKSLLTPEYLSALKESKDKSDLVILNPDLYQDSGTVLMDRADYQRQMECILNDPSKFLREKAYDDPKALERKIASEVQFLLEGQFIDSNTARGLKPRGAQVPQLYGLPKLHKPSVPLRLILSMTNSPHYKMVKWLVKVLEPVHRSMVKQTVKGSFELVDILNKINIEGKHMASFDAQFLFTNVSVREVIQIICDHVEKEDIPLCLPVSVLERLLLLCTTDVSFSSQGNTYRQIDGVAMGSPLGPVLADLFMAHLEGKGTNILGRAILYKR</sequence>
<protein>
    <submittedName>
        <fullName evidence="3">Reverse transcriptase domain-containing protein</fullName>
    </submittedName>
</protein>